<comment type="caution">
    <text evidence="2">The sequence shown here is derived from an EMBL/GenBank/DDBJ whole genome shotgun (WGS) entry which is preliminary data.</text>
</comment>
<feature type="compositionally biased region" description="Polar residues" evidence="1">
    <location>
        <begin position="11"/>
        <end position="21"/>
    </location>
</feature>
<feature type="compositionally biased region" description="Basic and acidic residues" evidence="1">
    <location>
        <begin position="23"/>
        <end position="32"/>
    </location>
</feature>
<feature type="compositionally biased region" description="Basic and acidic residues" evidence="1">
    <location>
        <begin position="60"/>
        <end position="70"/>
    </location>
</feature>
<evidence type="ECO:0000313" key="3">
    <source>
        <dbReference type="Proteomes" id="UP000801428"/>
    </source>
</evidence>
<proteinExistence type="predicted"/>
<dbReference type="Proteomes" id="UP000801428">
    <property type="component" value="Unassembled WGS sequence"/>
</dbReference>
<feature type="compositionally biased region" description="Polar residues" evidence="1">
    <location>
        <begin position="244"/>
        <end position="253"/>
    </location>
</feature>
<gene>
    <name evidence="2" type="ORF">E8E13_007758</name>
</gene>
<keyword evidence="3" id="KW-1185">Reference proteome</keyword>
<dbReference type="AlphaFoldDB" id="A0A9P4TFJ5"/>
<feature type="region of interest" description="Disordered" evidence="1">
    <location>
        <begin position="1"/>
        <end position="188"/>
    </location>
</feature>
<organism evidence="2 3">
    <name type="scientific">Curvularia kusanoi</name>
    <name type="common">Cochliobolus kusanoi</name>
    <dbReference type="NCBI Taxonomy" id="90978"/>
    <lineage>
        <taxon>Eukaryota</taxon>
        <taxon>Fungi</taxon>
        <taxon>Dikarya</taxon>
        <taxon>Ascomycota</taxon>
        <taxon>Pezizomycotina</taxon>
        <taxon>Dothideomycetes</taxon>
        <taxon>Pleosporomycetidae</taxon>
        <taxon>Pleosporales</taxon>
        <taxon>Pleosporineae</taxon>
        <taxon>Pleosporaceae</taxon>
        <taxon>Curvularia</taxon>
    </lineage>
</organism>
<protein>
    <submittedName>
        <fullName evidence="2">Uncharacterized protein</fullName>
    </submittedName>
</protein>
<name>A0A9P4TFJ5_CURKU</name>
<feature type="compositionally biased region" description="Basic and acidic residues" evidence="1">
    <location>
        <begin position="165"/>
        <end position="181"/>
    </location>
</feature>
<evidence type="ECO:0000313" key="2">
    <source>
        <dbReference type="EMBL" id="KAF3002556.1"/>
    </source>
</evidence>
<accession>A0A9P4TFJ5</accession>
<evidence type="ECO:0000256" key="1">
    <source>
        <dbReference type="SAM" id="MobiDB-lite"/>
    </source>
</evidence>
<feature type="region of interest" description="Disordered" evidence="1">
    <location>
        <begin position="241"/>
        <end position="273"/>
    </location>
</feature>
<dbReference type="EMBL" id="SWKU01000011">
    <property type="protein sequence ID" value="KAF3002556.1"/>
    <property type="molecule type" value="Genomic_DNA"/>
</dbReference>
<feature type="region of interest" description="Disordered" evidence="1">
    <location>
        <begin position="287"/>
        <end position="314"/>
    </location>
</feature>
<sequence length="441" mass="48817">MESSDVFDHASASSHTKSTPFTDRLESGDRRYGGLTSGKHTVGPYQLDASDAASVYSNDTIRDTPRRNNDRPGGGVGNDGSIMEDSSFDTLEAYSGTDNDWEDGDTDKHSLLENASVSEAGRSPTKYRYGLFPKTTERSSPKKVRFASPEITGTSPVKEFVPTPPKDRDGPRITERSKVQEVESASPKRNIVSELDSLARNFKLSVAGGSLQQQRPLRRYESEANLSSNAGFQAASEHVRVESVASTADNNGQAADVQHPHRSPSYKTKAKDDEEVYYGRISCRSRIPAPASRGTTSTRQHVTNGPPLSAFPIPPMSNPVGELPMLLSRATEVPRDEEQTASQVLVQDTSIAKAEENIATTVERTQARGMQLPIIEWESIPKFEQVWRDQNKRLLVTIFGRKDTKLEVDDYNYIDWIATQLRNDRNVPNDWVKRLLGSGRA</sequence>
<reference evidence="2" key="1">
    <citation type="submission" date="2019-04" db="EMBL/GenBank/DDBJ databases">
        <title>Sequencing of skin fungus with MAO and IRED activity.</title>
        <authorList>
            <person name="Marsaioli A.J."/>
            <person name="Bonatto J.M.C."/>
            <person name="Reis Junior O."/>
        </authorList>
    </citation>
    <scope>NUCLEOTIDE SEQUENCE</scope>
    <source>
        <strain evidence="2">30M1</strain>
    </source>
</reference>
<feature type="compositionally biased region" description="Polar residues" evidence="1">
    <location>
        <begin position="293"/>
        <end position="303"/>
    </location>
</feature>
<dbReference type="OrthoDB" id="3678410at2759"/>